<evidence type="ECO:0000256" key="1">
    <source>
        <dbReference type="ARBA" id="ARBA00004844"/>
    </source>
</evidence>
<keyword evidence="11" id="KW-1185">Reference proteome</keyword>
<organism evidence="10 11">
    <name type="scientific">Floridaenema aerugineum BLCC-F46</name>
    <dbReference type="NCBI Taxonomy" id="3153654"/>
    <lineage>
        <taxon>Bacteria</taxon>
        <taxon>Bacillati</taxon>
        <taxon>Cyanobacteriota</taxon>
        <taxon>Cyanophyceae</taxon>
        <taxon>Oscillatoriophycideae</taxon>
        <taxon>Aerosakkonematales</taxon>
        <taxon>Aerosakkonemataceae</taxon>
        <taxon>Floridanema</taxon>
        <taxon>Floridanema aerugineum</taxon>
    </lineage>
</organism>
<evidence type="ECO:0000313" key="10">
    <source>
        <dbReference type="EMBL" id="MFB2881078.1"/>
    </source>
</evidence>
<evidence type="ECO:0000256" key="6">
    <source>
        <dbReference type="ARBA" id="ARBA00022801"/>
    </source>
</evidence>
<dbReference type="SUPFAM" id="SSF52335">
    <property type="entry name" value="Methylglyoxal synthase-like"/>
    <property type="match status" value="1"/>
</dbReference>
<dbReference type="Proteomes" id="UP001576774">
    <property type="component" value="Unassembled WGS sequence"/>
</dbReference>
<dbReference type="InterPro" id="IPR016193">
    <property type="entry name" value="Cytidine_deaminase-like"/>
</dbReference>
<sequence>MARLALLSTSDKTGLVDFARILVEEFQFDLISSGGTAVTLKEAGLPVTKVSDYTGFPEILGGRVKTLHPRIHGGILARKDLPEDIKDLETHQIRPIDLVVVNLYPFEQTIAKPNVTLAEAVEQIDIGGPAMIRAAAKNFAHLTVLSNPDQYKNYVEELRQNGEPSFDFRKACALAAFRHTSTYDLAISNYLATDDSFFNISGKQLQPLRYGENPHQPAAWYQTGTVATGWTAATKLQGKELSYNNLVDLEAARRIIAEFSDTPAAAILKHTNPCGVALGNTLAQAYEKAFNADAVSAFGGIVALNQPIDAATATALTKTFLECIVAPSCEPEAQEILAAKSNLRVLTLADLKTGPKQTVKVIAGGLLVQNSDDAEENTSEWQVVTEKQPTPEELAELLFAWKVCKHVKSNAIVVTKDNTTLGVGAGQMNRVGSVKIALEEAGEKAQNAFLASDGFFPFDDSVRTAAAAGIKAIVQPGGSLRDKDSIAAANELGIVMVLTGIRHFLH</sequence>
<comment type="pathway">
    <text evidence="1 8">Purine metabolism; IMP biosynthesis via de novo pathway; IMP from 5-formamido-1-(5-phospho-D-ribosyl)imidazole-4-carboxamide: step 1/1.</text>
</comment>
<accession>A0ABV4XE55</accession>
<evidence type="ECO:0000256" key="4">
    <source>
        <dbReference type="ARBA" id="ARBA00022679"/>
    </source>
</evidence>
<comment type="caution">
    <text evidence="10">The sequence shown here is derived from an EMBL/GenBank/DDBJ whole genome shotgun (WGS) entry which is preliminary data.</text>
</comment>
<dbReference type="RefSeq" id="WP_413274072.1">
    <property type="nucleotide sequence ID" value="NZ_JBHFNQ010000217.1"/>
</dbReference>
<keyword evidence="6 8" id="KW-0378">Hydrolase</keyword>
<dbReference type="Pfam" id="PF02142">
    <property type="entry name" value="MGS"/>
    <property type="match status" value="1"/>
</dbReference>
<dbReference type="EC" id="2.1.2.3" evidence="8"/>
<evidence type="ECO:0000256" key="7">
    <source>
        <dbReference type="ARBA" id="ARBA00023268"/>
    </source>
</evidence>
<evidence type="ECO:0000256" key="3">
    <source>
        <dbReference type="ARBA" id="ARBA00007667"/>
    </source>
</evidence>
<dbReference type="EMBL" id="JBHFNQ010000217">
    <property type="protein sequence ID" value="MFB2881078.1"/>
    <property type="molecule type" value="Genomic_DNA"/>
</dbReference>
<dbReference type="SMART" id="SM00851">
    <property type="entry name" value="MGS"/>
    <property type="match status" value="1"/>
</dbReference>
<keyword evidence="7 8" id="KW-0511">Multifunctional enzyme</keyword>
<feature type="domain" description="MGS-like" evidence="9">
    <location>
        <begin position="1"/>
        <end position="146"/>
    </location>
</feature>
<dbReference type="NCBIfam" id="TIGR00355">
    <property type="entry name" value="purH"/>
    <property type="match status" value="1"/>
</dbReference>
<protein>
    <recommendedName>
        <fullName evidence="8">Bifunctional purine biosynthesis protein PurH</fullName>
    </recommendedName>
    <domain>
        <recommendedName>
            <fullName evidence="8">Phosphoribosylaminoimidazolecarboxamide formyltransferase</fullName>
            <ecNumber evidence="8">2.1.2.3</ecNumber>
        </recommendedName>
        <alternativeName>
            <fullName evidence="8">AICAR transformylase</fullName>
        </alternativeName>
    </domain>
    <domain>
        <recommendedName>
            <fullName evidence="8">IMP cyclohydrolase</fullName>
            <ecNumber evidence="8">3.5.4.10</ecNumber>
        </recommendedName>
        <alternativeName>
            <fullName evidence="8">ATIC</fullName>
        </alternativeName>
        <alternativeName>
            <fullName evidence="8">IMP synthase</fullName>
        </alternativeName>
        <alternativeName>
            <fullName evidence="8">Inosinicase</fullName>
        </alternativeName>
    </domain>
</protein>
<proteinExistence type="inferred from homology"/>
<comment type="similarity">
    <text evidence="3 8">Belongs to the PurH family.</text>
</comment>
<dbReference type="InterPro" id="IPR011607">
    <property type="entry name" value="MGS-like_dom"/>
</dbReference>
<dbReference type="Gene3D" id="3.40.140.20">
    <property type="match status" value="2"/>
</dbReference>
<dbReference type="CDD" id="cd01421">
    <property type="entry name" value="IMPCH"/>
    <property type="match status" value="1"/>
</dbReference>
<dbReference type="EC" id="3.5.4.10" evidence="8"/>
<dbReference type="InterPro" id="IPR024051">
    <property type="entry name" value="AICAR_Tfase_dup_dom_sf"/>
</dbReference>
<keyword evidence="4 8" id="KW-0808">Transferase</keyword>
<evidence type="ECO:0000256" key="8">
    <source>
        <dbReference type="HAMAP-Rule" id="MF_00139"/>
    </source>
</evidence>
<dbReference type="GO" id="GO:0004643">
    <property type="term" value="F:phosphoribosylaminoimidazolecarboxamide formyltransferase activity"/>
    <property type="evidence" value="ECO:0007669"/>
    <property type="project" value="UniProtKB-EC"/>
</dbReference>
<evidence type="ECO:0000259" key="9">
    <source>
        <dbReference type="PROSITE" id="PS51855"/>
    </source>
</evidence>
<dbReference type="InterPro" id="IPR002695">
    <property type="entry name" value="PurH-like"/>
</dbReference>
<reference evidence="10 11" key="1">
    <citation type="submission" date="2024-09" db="EMBL/GenBank/DDBJ databases">
        <title>Floridaenema gen nov. (Aerosakkonemataceae, Aerosakkonematales ord. nov., Cyanobacteria) from benthic tropical and subtropical fresh waters, with the description of four new species.</title>
        <authorList>
            <person name="Moretto J.A."/>
            <person name="Berthold D.E."/>
            <person name="Lefler F.W."/>
            <person name="Huang I.-S."/>
            <person name="Laughinghouse H. IV."/>
        </authorList>
    </citation>
    <scope>NUCLEOTIDE SEQUENCE [LARGE SCALE GENOMIC DNA]</scope>
    <source>
        <strain evidence="10 11">BLCC-F46</strain>
    </source>
</reference>
<keyword evidence="5 8" id="KW-0658">Purine biosynthesis</keyword>
<dbReference type="Pfam" id="PF01808">
    <property type="entry name" value="AICARFT_IMPCHas"/>
    <property type="match status" value="1"/>
</dbReference>
<name>A0ABV4XE55_9CYAN</name>
<dbReference type="InterPro" id="IPR036914">
    <property type="entry name" value="MGS-like_dom_sf"/>
</dbReference>
<dbReference type="SUPFAM" id="SSF53927">
    <property type="entry name" value="Cytidine deaminase-like"/>
    <property type="match status" value="1"/>
</dbReference>
<dbReference type="Gene3D" id="3.40.50.1380">
    <property type="entry name" value="Methylglyoxal synthase-like domain"/>
    <property type="match status" value="1"/>
</dbReference>
<comment type="catalytic activity">
    <reaction evidence="8">
        <text>(6R)-10-formyltetrahydrofolate + 5-amino-1-(5-phospho-beta-D-ribosyl)imidazole-4-carboxamide = 5-formamido-1-(5-phospho-D-ribosyl)imidazole-4-carboxamide + (6S)-5,6,7,8-tetrahydrofolate</text>
        <dbReference type="Rhea" id="RHEA:22192"/>
        <dbReference type="ChEBI" id="CHEBI:57453"/>
        <dbReference type="ChEBI" id="CHEBI:58467"/>
        <dbReference type="ChEBI" id="CHEBI:58475"/>
        <dbReference type="ChEBI" id="CHEBI:195366"/>
        <dbReference type="EC" id="2.1.2.3"/>
    </reaction>
</comment>
<gene>
    <name evidence="8 10" type="primary">purH</name>
    <name evidence="10" type="ORF">ACE1CC_29870</name>
</gene>
<dbReference type="PROSITE" id="PS51855">
    <property type="entry name" value="MGS"/>
    <property type="match status" value="1"/>
</dbReference>
<dbReference type="PIRSF" id="PIRSF000414">
    <property type="entry name" value="AICARFT_IMPCHas"/>
    <property type="match status" value="1"/>
</dbReference>
<dbReference type="GO" id="GO:0003937">
    <property type="term" value="F:IMP cyclohydrolase activity"/>
    <property type="evidence" value="ECO:0007669"/>
    <property type="project" value="UniProtKB-EC"/>
</dbReference>
<comment type="catalytic activity">
    <reaction evidence="8">
        <text>IMP + H2O = 5-formamido-1-(5-phospho-D-ribosyl)imidazole-4-carboxamide</text>
        <dbReference type="Rhea" id="RHEA:18445"/>
        <dbReference type="ChEBI" id="CHEBI:15377"/>
        <dbReference type="ChEBI" id="CHEBI:58053"/>
        <dbReference type="ChEBI" id="CHEBI:58467"/>
        <dbReference type="EC" id="3.5.4.10"/>
    </reaction>
</comment>
<evidence type="ECO:0000256" key="5">
    <source>
        <dbReference type="ARBA" id="ARBA00022755"/>
    </source>
</evidence>
<comment type="pathway">
    <text evidence="2 8">Purine metabolism; IMP biosynthesis via de novo pathway; 5-formamido-1-(5-phospho-D-ribosyl)imidazole-4-carboxamide from 5-amino-1-(5-phospho-D-ribosyl)imidazole-4-carboxamide (10-formyl THF route): step 1/1.</text>
</comment>
<evidence type="ECO:0000256" key="2">
    <source>
        <dbReference type="ARBA" id="ARBA00004954"/>
    </source>
</evidence>
<dbReference type="NCBIfam" id="NF002049">
    <property type="entry name" value="PRK00881.1"/>
    <property type="match status" value="1"/>
</dbReference>
<evidence type="ECO:0000313" key="11">
    <source>
        <dbReference type="Proteomes" id="UP001576774"/>
    </source>
</evidence>
<comment type="domain">
    <text evidence="8">The IMP cyclohydrolase activity resides in the N-terminal region.</text>
</comment>
<dbReference type="PANTHER" id="PTHR11692:SF0">
    <property type="entry name" value="BIFUNCTIONAL PURINE BIOSYNTHESIS PROTEIN ATIC"/>
    <property type="match status" value="1"/>
</dbReference>
<dbReference type="HAMAP" id="MF_00139">
    <property type="entry name" value="PurH"/>
    <property type="match status" value="1"/>
</dbReference>
<dbReference type="SMART" id="SM00798">
    <property type="entry name" value="AICARFT_IMPCHas"/>
    <property type="match status" value="1"/>
</dbReference>
<dbReference type="PANTHER" id="PTHR11692">
    <property type="entry name" value="BIFUNCTIONAL PURINE BIOSYNTHESIS PROTEIN PURH"/>
    <property type="match status" value="1"/>
</dbReference>